<name>A0A937D5S5_9FLAO</name>
<evidence type="ECO:0000313" key="2">
    <source>
        <dbReference type="Proteomes" id="UP000651057"/>
    </source>
</evidence>
<organism evidence="1 2">
    <name type="scientific">Aquimarina mytili</name>
    <dbReference type="NCBI Taxonomy" id="874423"/>
    <lineage>
        <taxon>Bacteria</taxon>
        <taxon>Pseudomonadati</taxon>
        <taxon>Bacteroidota</taxon>
        <taxon>Flavobacteriia</taxon>
        <taxon>Flavobacteriales</taxon>
        <taxon>Flavobacteriaceae</taxon>
        <taxon>Aquimarina</taxon>
    </lineage>
</organism>
<dbReference type="Proteomes" id="UP000651057">
    <property type="component" value="Unassembled WGS sequence"/>
</dbReference>
<dbReference type="AlphaFoldDB" id="A0A937D5S5"/>
<sequence>MAFKKVDNYWLGYSVGQKRFFFYYRLEGEGKVTQLFPTPEEFIGLSDMFRNEGPISYNTAGKYFVTSAEEIGEEESTP</sequence>
<comment type="caution">
    <text evidence="1">The sequence shown here is derived from an EMBL/GenBank/DDBJ whole genome shotgun (WGS) entry which is preliminary data.</text>
</comment>
<protein>
    <submittedName>
        <fullName evidence="1">Uncharacterized protein</fullName>
    </submittedName>
</protein>
<dbReference type="RefSeq" id="WP_201918780.1">
    <property type="nucleotide sequence ID" value="NZ_BAABAX010000005.1"/>
</dbReference>
<dbReference type="EMBL" id="JAERQJ010000003">
    <property type="protein sequence ID" value="MBL0683619.1"/>
    <property type="molecule type" value="Genomic_DNA"/>
</dbReference>
<gene>
    <name evidence="1" type="ORF">JJQ60_08830</name>
</gene>
<reference evidence="1" key="1">
    <citation type="submission" date="2021-01" db="EMBL/GenBank/DDBJ databases">
        <authorList>
            <person name="Zhong Y.L."/>
        </authorList>
    </citation>
    <scope>NUCLEOTIDE SEQUENCE</scope>
    <source>
        <strain evidence="1">KCTC 23302</strain>
    </source>
</reference>
<proteinExistence type="predicted"/>
<evidence type="ECO:0000313" key="1">
    <source>
        <dbReference type="EMBL" id="MBL0683619.1"/>
    </source>
</evidence>
<accession>A0A937D5S5</accession>
<keyword evidence="2" id="KW-1185">Reference proteome</keyword>